<keyword evidence="2" id="KW-0808">Transferase</keyword>
<dbReference type="Gene3D" id="3.90.1200.10">
    <property type="match status" value="1"/>
</dbReference>
<dbReference type="AlphaFoldDB" id="A0A927N1A4"/>
<evidence type="ECO:0000313" key="3">
    <source>
        <dbReference type="Proteomes" id="UP000638648"/>
    </source>
</evidence>
<gene>
    <name evidence="2" type="ORF">HEB94_007639</name>
</gene>
<evidence type="ECO:0000259" key="1">
    <source>
        <dbReference type="Pfam" id="PF01636"/>
    </source>
</evidence>
<accession>A0A927N1A4</accession>
<comment type="caution">
    <text evidence="2">The sequence shown here is derived from an EMBL/GenBank/DDBJ whole genome shotgun (WGS) entry which is preliminary data.</text>
</comment>
<sequence>MTHALAPEVLASVDLPPDTPVELAGGATGEMWKVRTPDGLLALRCAPAGAGTTALVAAMVAAGRAGLPVGEILRRAQHGGSDILLSSWLPGTTVLEALRLEPGRAHRLGELMGEAQRALHEVPAPAGLPGVPVWHGHALDARASGGAVTSDRLGPPVGSALVHLDWHPLNILVDGDKVSGVVDWVNARAGHPLLDVARTHALMTINPMLAMLTAQERAFLDELTRGWIAGYGPQAASIPPACHRWAGEMMLADLSARYAADPEGLEPLRRWTMRWTLD</sequence>
<dbReference type="EMBL" id="JADBEM010000001">
    <property type="protein sequence ID" value="MBE1610791.1"/>
    <property type="molecule type" value="Genomic_DNA"/>
</dbReference>
<proteinExistence type="predicted"/>
<evidence type="ECO:0000313" key="2">
    <source>
        <dbReference type="EMBL" id="MBE1610791.1"/>
    </source>
</evidence>
<organism evidence="2 3">
    <name type="scientific">Actinopolymorpha pittospori</name>
    <dbReference type="NCBI Taxonomy" id="648752"/>
    <lineage>
        <taxon>Bacteria</taxon>
        <taxon>Bacillati</taxon>
        <taxon>Actinomycetota</taxon>
        <taxon>Actinomycetes</taxon>
        <taxon>Propionibacteriales</taxon>
        <taxon>Actinopolymorphaceae</taxon>
        <taxon>Actinopolymorpha</taxon>
    </lineage>
</organism>
<reference evidence="2" key="1">
    <citation type="submission" date="2020-10" db="EMBL/GenBank/DDBJ databases">
        <title>Sequencing the genomes of 1000 actinobacteria strains.</title>
        <authorList>
            <person name="Klenk H.-P."/>
        </authorList>
    </citation>
    <scope>NUCLEOTIDE SEQUENCE</scope>
    <source>
        <strain evidence="2">DSM 45354</strain>
    </source>
</reference>
<protein>
    <submittedName>
        <fullName evidence="2">Aminoglycoside phosphotransferase (APT) family kinase protein</fullName>
    </submittedName>
</protein>
<keyword evidence="3" id="KW-1185">Reference proteome</keyword>
<name>A0A927N1A4_9ACTN</name>
<dbReference type="InterPro" id="IPR011009">
    <property type="entry name" value="Kinase-like_dom_sf"/>
</dbReference>
<dbReference type="Proteomes" id="UP000638648">
    <property type="component" value="Unassembled WGS sequence"/>
</dbReference>
<dbReference type="SUPFAM" id="SSF56112">
    <property type="entry name" value="Protein kinase-like (PK-like)"/>
    <property type="match status" value="1"/>
</dbReference>
<dbReference type="InterPro" id="IPR002575">
    <property type="entry name" value="Aminoglycoside_PTrfase"/>
</dbReference>
<dbReference type="RefSeq" id="WP_192754108.1">
    <property type="nucleotide sequence ID" value="NZ_BAABJL010000250.1"/>
</dbReference>
<feature type="domain" description="Aminoglycoside phosphotransferase" evidence="1">
    <location>
        <begin position="22"/>
        <end position="220"/>
    </location>
</feature>
<dbReference type="Pfam" id="PF01636">
    <property type="entry name" value="APH"/>
    <property type="match status" value="1"/>
</dbReference>
<keyword evidence="2" id="KW-0418">Kinase</keyword>
<dbReference type="GO" id="GO:0016301">
    <property type="term" value="F:kinase activity"/>
    <property type="evidence" value="ECO:0007669"/>
    <property type="project" value="UniProtKB-KW"/>
</dbReference>